<name>A0ACB9UZV7_9CETA</name>
<sequence>MPLRSLHAAAVLLLVVLKEQPSSPAPLNGSKWTYIGPDGEKSWSKTYPSCGGLLQSPIDLHNDILRYNASLGPLAFQGYNQSASPQFVLTNNGHSVKVKLPKDMQVRGLGARYNASQLHLHWGDKNDPHGSEHTVGGKHFAAELHIVYYNSDRYPNDSVAKDKPEGLAVVAVLIEVGSSNPAYDKIFDHLKAVKYKDQEVFIPGFSIEELLPERPEEYYRYRGSLTTPPCYPTVLWTVFRNPVQISQEQLMKLETDLYCTHMDDPSPREMVNNFRQVQKFDERLVYVSFQQARYQWKTQLLSQPEQASSSLWPWPVVLASVLSWRYPFGFSEGERVAKKVRTKESSTNQPSSRRLRPMPEALARPGTSKGGLGFGRQLLWLPGHLTYLRVFWRSTHKHLRPLGGPYHPSVMPPPPAGVWMGRTRQGGRNSKLSASCAWPSSGLDSGGTNCTACWGCYWLENAFIQGFTRVWLQGSGNLLLVHAYRQERLWSLLKLCF</sequence>
<accession>A0ACB9UZV7</accession>
<organism evidence="1 2">
    <name type="scientific">Ovis ammon polii x Ovis aries</name>
    <dbReference type="NCBI Taxonomy" id="2918886"/>
    <lineage>
        <taxon>Eukaryota</taxon>
        <taxon>Metazoa</taxon>
        <taxon>Chordata</taxon>
        <taxon>Craniata</taxon>
        <taxon>Vertebrata</taxon>
        <taxon>Euteleostomi</taxon>
        <taxon>Mammalia</taxon>
        <taxon>Eutheria</taxon>
        <taxon>Laurasiatheria</taxon>
        <taxon>Artiodactyla</taxon>
        <taxon>Ruminantia</taxon>
        <taxon>Pecora</taxon>
        <taxon>Bovidae</taxon>
        <taxon>Caprinae</taxon>
        <taxon>Ovis</taxon>
    </lineage>
</organism>
<gene>
    <name evidence="1" type="ORF">MJG53_008388</name>
</gene>
<reference evidence="1" key="1">
    <citation type="submission" date="2022-03" db="EMBL/GenBank/DDBJ databases">
        <title>Genomic analyses of argali, domestic sheep and their hybrids provide insights into chromosomal evolution, heterosis and genetic basis of agronomic traits.</title>
        <authorList>
            <person name="Li M."/>
        </authorList>
    </citation>
    <scope>NUCLEOTIDE SEQUENCE</scope>
    <source>
        <strain evidence="1">F1 hybrid</strain>
    </source>
</reference>
<evidence type="ECO:0000313" key="1">
    <source>
        <dbReference type="EMBL" id="KAI4583175.1"/>
    </source>
</evidence>
<protein>
    <submittedName>
        <fullName evidence="1">Uncharacterized protein</fullName>
    </submittedName>
</protein>
<proteinExistence type="predicted"/>
<keyword evidence="2" id="KW-1185">Reference proteome</keyword>
<dbReference type="Proteomes" id="UP001057279">
    <property type="component" value="Linkage Group LG07"/>
</dbReference>
<comment type="caution">
    <text evidence="1">The sequence shown here is derived from an EMBL/GenBank/DDBJ whole genome shotgun (WGS) entry which is preliminary data.</text>
</comment>
<evidence type="ECO:0000313" key="2">
    <source>
        <dbReference type="Proteomes" id="UP001057279"/>
    </source>
</evidence>
<dbReference type="EMBL" id="CM043032">
    <property type="protein sequence ID" value="KAI4583175.1"/>
    <property type="molecule type" value="Genomic_DNA"/>
</dbReference>